<dbReference type="GO" id="GO:0008521">
    <property type="term" value="F:acetyl-CoA transmembrane transporter activity"/>
    <property type="evidence" value="ECO:0007669"/>
    <property type="project" value="InterPro"/>
</dbReference>
<feature type="transmembrane region" description="Helical" evidence="5">
    <location>
        <begin position="117"/>
        <end position="137"/>
    </location>
</feature>
<dbReference type="STRING" id="1965070.A0A3S3S361"/>
<dbReference type="Pfam" id="PF13000">
    <property type="entry name" value="Acatn"/>
    <property type="match status" value="1"/>
</dbReference>
<accession>A0A3S3S361</accession>
<dbReference type="GO" id="GO:0035348">
    <property type="term" value="P:acetyl-CoA transmembrane transport"/>
    <property type="evidence" value="ECO:0007669"/>
    <property type="project" value="InterPro"/>
</dbReference>
<organism evidence="6 7">
    <name type="scientific">Dinothrombium tinctorium</name>
    <dbReference type="NCBI Taxonomy" id="1965070"/>
    <lineage>
        <taxon>Eukaryota</taxon>
        <taxon>Metazoa</taxon>
        <taxon>Ecdysozoa</taxon>
        <taxon>Arthropoda</taxon>
        <taxon>Chelicerata</taxon>
        <taxon>Arachnida</taxon>
        <taxon>Acari</taxon>
        <taxon>Acariformes</taxon>
        <taxon>Trombidiformes</taxon>
        <taxon>Prostigmata</taxon>
        <taxon>Anystina</taxon>
        <taxon>Parasitengona</taxon>
        <taxon>Trombidioidea</taxon>
        <taxon>Trombidiidae</taxon>
        <taxon>Dinothrombium</taxon>
    </lineage>
</organism>
<proteinExistence type="predicted"/>
<dbReference type="EMBL" id="NCKU01002343">
    <property type="protein sequence ID" value="RWS09791.1"/>
    <property type="molecule type" value="Genomic_DNA"/>
</dbReference>
<protein>
    <submittedName>
        <fullName evidence="6">Acetyl-coenzyme A transporter 1-like protein</fullName>
    </submittedName>
</protein>
<keyword evidence="7" id="KW-1185">Reference proteome</keyword>
<dbReference type="PANTHER" id="PTHR12778:SF9">
    <property type="entry name" value="ACETYL-COENZYME A TRANSPORTER 1"/>
    <property type="match status" value="1"/>
</dbReference>
<sequence length="269" mass="30063">MPAVESSSEITSVSLLNIHKRVAATINIKPEPSKKFGTESIILFVEFCVTVDYRSPMTLKQKVDDQPSIITSCIEVSKTMKKKVPESKLHRQKTSTKVLTRMVDSLYFPKFGRRKSWLVPIQYCLGISTLLVSLFADKLIGSKTTPPDIFGLTLSFFLLVLFTATQDVIIDGWSLTMLSRRNIHYAPSCEVVGFILGAFLSNTVLLALESADFCNQWLRKTPQETGILSVPTFMRGCGIVFLVVATLVWIFKKERDVVSDDDPTDGVID</sequence>
<feature type="non-terminal residue" evidence="6">
    <location>
        <position position="269"/>
    </location>
</feature>
<evidence type="ECO:0000256" key="4">
    <source>
        <dbReference type="ARBA" id="ARBA00023136"/>
    </source>
</evidence>
<feature type="transmembrane region" description="Helical" evidence="5">
    <location>
        <begin position="191"/>
        <end position="208"/>
    </location>
</feature>
<dbReference type="InterPro" id="IPR036259">
    <property type="entry name" value="MFS_trans_sf"/>
</dbReference>
<keyword evidence="3 5" id="KW-1133">Transmembrane helix</keyword>
<evidence type="ECO:0000256" key="3">
    <source>
        <dbReference type="ARBA" id="ARBA00022989"/>
    </source>
</evidence>
<evidence type="ECO:0000256" key="5">
    <source>
        <dbReference type="SAM" id="Phobius"/>
    </source>
</evidence>
<dbReference type="InterPro" id="IPR024371">
    <property type="entry name" value="AcetylCoA_trans_1-like"/>
</dbReference>
<evidence type="ECO:0000313" key="7">
    <source>
        <dbReference type="Proteomes" id="UP000285301"/>
    </source>
</evidence>
<dbReference type="InterPro" id="IPR004752">
    <property type="entry name" value="AmpG_permease/AT-1"/>
</dbReference>
<dbReference type="GO" id="GO:0016020">
    <property type="term" value="C:membrane"/>
    <property type="evidence" value="ECO:0007669"/>
    <property type="project" value="UniProtKB-SubCell"/>
</dbReference>
<evidence type="ECO:0000256" key="1">
    <source>
        <dbReference type="ARBA" id="ARBA00004141"/>
    </source>
</evidence>
<keyword evidence="2 5" id="KW-0812">Transmembrane</keyword>
<reference evidence="6 7" key="1">
    <citation type="journal article" date="2018" name="Gigascience">
        <title>Genomes of trombidid mites reveal novel predicted allergens and laterally-transferred genes associated with secondary metabolism.</title>
        <authorList>
            <person name="Dong X."/>
            <person name="Chaisiri K."/>
            <person name="Xia D."/>
            <person name="Armstrong S.D."/>
            <person name="Fang Y."/>
            <person name="Donnelly M.J."/>
            <person name="Kadowaki T."/>
            <person name="McGarry J.W."/>
            <person name="Darby A.C."/>
            <person name="Makepeace B.L."/>
        </authorList>
    </citation>
    <scope>NUCLEOTIDE SEQUENCE [LARGE SCALE GENOMIC DNA]</scope>
    <source>
        <strain evidence="6">UoL-WK</strain>
    </source>
</reference>
<feature type="transmembrane region" description="Helical" evidence="5">
    <location>
        <begin position="149"/>
        <end position="170"/>
    </location>
</feature>
<comment type="subcellular location">
    <subcellularLocation>
        <location evidence="1">Membrane</location>
        <topology evidence="1">Multi-pass membrane protein</topology>
    </subcellularLocation>
</comment>
<name>A0A3S3S361_9ACAR</name>
<gene>
    <name evidence="6" type="ORF">B4U79_11890</name>
</gene>
<feature type="transmembrane region" description="Helical" evidence="5">
    <location>
        <begin position="228"/>
        <end position="251"/>
    </location>
</feature>
<evidence type="ECO:0000313" key="6">
    <source>
        <dbReference type="EMBL" id="RWS09791.1"/>
    </source>
</evidence>
<dbReference type="OrthoDB" id="6415790at2759"/>
<dbReference type="Proteomes" id="UP000285301">
    <property type="component" value="Unassembled WGS sequence"/>
</dbReference>
<comment type="caution">
    <text evidence="6">The sequence shown here is derived from an EMBL/GenBank/DDBJ whole genome shotgun (WGS) entry which is preliminary data.</text>
</comment>
<dbReference type="SUPFAM" id="SSF103473">
    <property type="entry name" value="MFS general substrate transporter"/>
    <property type="match status" value="1"/>
</dbReference>
<dbReference type="AlphaFoldDB" id="A0A3S3S361"/>
<dbReference type="PANTHER" id="PTHR12778">
    <property type="entry name" value="SOLUTE CARRIER FAMILY 33 ACETYL-COA TRANSPORTER -RELATED"/>
    <property type="match status" value="1"/>
</dbReference>
<keyword evidence="4 5" id="KW-0472">Membrane</keyword>
<evidence type="ECO:0000256" key="2">
    <source>
        <dbReference type="ARBA" id="ARBA00022692"/>
    </source>
</evidence>